<dbReference type="AlphaFoldDB" id="A0A0R2K6W1"/>
<dbReference type="PANTHER" id="PTHR23517">
    <property type="entry name" value="RESISTANCE PROTEIN MDTM, PUTATIVE-RELATED-RELATED"/>
    <property type="match status" value="1"/>
</dbReference>
<evidence type="ECO:0000313" key="12">
    <source>
        <dbReference type="Proteomes" id="UP000182818"/>
    </source>
</evidence>
<keyword evidence="6 7" id="KW-0472">Membrane</keyword>
<evidence type="ECO:0000256" key="1">
    <source>
        <dbReference type="ARBA" id="ARBA00004651"/>
    </source>
</evidence>
<evidence type="ECO:0000256" key="5">
    <source>
        <dbReference type="ARBA" id="ARBA00022989"/>
    </source>
</evidence>
<dbReference type="Proteomes" id="UP000182818">
    <property type="component" value="Unassembled WGS sequence"/>
</dbReference>
<feature type="transmembrane region" description="Helical" evidence="7">
    <location>
        <begin position="195"/>
        <end position="214"/>
    </location>
</feature>
<dbReference type="InterPro" id="IPR050171">
    <property type="entry name" value="MFS_Transporters"/>
</dbReference>
<evidence type="ECO:0000313" key="9">
    <source>
        <dbReference type="EMBL" id="KRN82346.1"/>
    </source>
</evidence>
<dbReference type="STRING" id="319653.SAMN04487973_11055"/>
<dbReference type="GO" id="GO:0022857">
    <property type="term" value="F:transmembrane transporter activity"/>
    <property type="evidence" value="ECO:0007669"/>
    <property type="project" value="InterPro"/>
</dbReference>
<feature type="transmembrane region" description="Helical" evidence="7">
    <location>
        <begin position="129"/>
        <end position="148"/>
    </location>
</feature>
<keyword evidence="12" id="KW-1185">Reference proteome</keyword>
<feature type="domain" description="Major facilitator superfamily (MFS) profile" evidence="8">
    <location>
        <begin position="137"/>
        <end position="380"/>
    </location>
</feature>
<feature type="transmembrane region" description="Helical" evidence="7">
    <location>
        <begin position="12"/>
        <end position="30"/>
    </location>
</feature>
<keyword evidence="4 7" id="KW-0812">Transmembrane</keyword>
<evidence type="ECO:0000256" key="7">
    <source>
        <dbReference type="SAM" id="Phobius"/>
    </source>
</evidence>
<name>A0A0R2K6W1_9LACO</name>
<feature type="transmembrane region" description="Helical" evidence="7">
    <location>
        <begin position="325"/>
        <end position="349"/>
    </location>
</feature>
<evidence type="ECO:0000256" key="4">
    <source>
        <dbReference type="ARBA" id="ARBA00022692"/>
    </source>
</evidence>
<evidence type="ECO:0000256" key="6">
    <source>
        <dbReference type="ARBA" id="ARBA00023136"/>
    </source>
</evidence>
<feature type="transmembrane region" description="Helical" evidence="7">
    <location>
        <begin position="93"/>
        <end position="117"/>
    </location>
</feature>
<evidence type="ECO:0000313" key="10">
    <source>
        <dbReference type="EMBL" id="SER59118.1"/>
    </source>
</evidence>
<dbReference type="PANTHER" id="PTHR23517:SF10">
    <property type="entry name" value="MAJOR FACILITATOR SUPERFAMILY (MFS) PROFILE DOMAIN-CONTAINING PROTEIN"/>
    <property type="match status" value="1"/>
</dbReference>
<feature type="transmembrane region" description="Helical" evidence="7">
    <location>
        <begin position="234"/>
        <end position="253"/>
    </location>
</feature>
<keyword evidence="5 7" id="KW-1133">Transmembrane helix</keyword>
<reference evidence="9 11" key="1">
    <citation type="journal article" date="2015" name="Genome Announc.">
        <title>Expanding the biotechnology potential of lactobacilli through comparative genomics of 213 strains and associated genera.</title>
        <authorList>
            <person name="Sun Z."/>
            <person name="Harris H.M."/>
            <person name="McCann A."/>
            <person name="Guo C."/>
            <person name="Argimon S."/>
            <person name="Zhang W."/>
            <person name="Yang X."/>
            <person name="Jeffery I.B."/>
            <person name="Cooney J.C."/>
            <person name="Kagawa T.F."/>
            <person name="Liu W."/>
            <person name="Song Y."/>
            <person name="Salvetti E."/>
            <person name="Wrobel A."/>
            <person name="Rasinkangas P."/>
            <person name="Parkhill J."/>
            <person name="Rea M.C."/>
            <person name="O'Sullivan O."/>
            <person name="Ritari J."/>
            <person name="Douillard F.P."/>
            <person name="Paul Ross R."/>
            <person name="Yang R."/>
            <person name="Briner A.E."/>
            <person name="Felis G.E."/>
            <person name="de Vos W.M."/>
            <person name="Barrangou R."/>
            <person name="Klaenhammer T.R."/>
            <person name="Caufield P.W."/>
            <person name="Cui Y."/>
            <person name="Zhang H."/>
            <person name="O'Toole P.W."/>
        </authorList>
    </citation>
    <scope>NUCLEOTIDE SEQUENCE [LARGE SCALE GENOMIC DNA]</scope>
    <source>
        <strain evidence="9 11">DSM 22301</strain>
    </source>
</reference>
<dbReference type="Proteomes" id="UP000051749">
    <property type="component" value="Unassembled WGS sequence"/>
</dbReference>
<dbReference type="PROSITE" id="PS50850">
    <property type="entry name" value="MFS"/>
    <property type="match status" value="1"/>
</dbReference>
<dbReference type="GO" id="GO:0005886">
    <property type="term" value="C:plasma membrane"/>
    <property type="evidence" value="ECO:0007669"/>
    <property type="project" value="UniProtKB-SubCell"/>
</dbReference>
<feature type="transmembrane region" description="Helical" evidence="7">
    <location>
        <begin position="355"/>
        <end position="374"/>
    </location>
</feature>
<dbReference type="InterPro" id="IPR011701">
    <property type="entry name" value="MFS"/>
</dbReference>
<sequence>MQNKPVLITNMLVNMGIGLIMPITTLYIHGTLNKSLVTAGYVLFCFSGAMMIGNLIGGKLFDSWQQKPLMYLNGTGVVIALFLLGFFPQWPIYPVLITLYGLFLGGLNSSINGYIAFLQVKDPNIFNNGYWFASLGMGLATFLSGILFGISIRVVFFSSAILFLLTTLLIKLTFHTLQKQPVMAKKNDKQKKSNHAFMSILLICVVMIIIWICYEQWNSNVSVLMIAKHISVPKYSLLFTISTIEVVLVQPFMNRFFKPSFKSEKMRVVLGLLSFAFSYLAIINTGSYWRYVLGITLVTFGEMLALIAIPAILNRFADDQNRGTIQSLGSFAGSMGRALGPLFGGYFITTFNYNWTFFGMFIMHLLLILPIFTLKLGKAK</sequence>
<feature type="transmembrane region" description="Helical" evidence="7">
    <location>
        <begin position="154"/>
        <end position="174"/>
    </location>
</feature>
<dbReference type="Gene3D" id="1.20.1250.20">
    <property type="entry name" value="MFS general substrate transporter like domains"/>
    <property type="match status" value="2"/>
</dbReference>
<evidence type="ECO:0000256" key="2">
    <source>
        <dbReference type="ARBA" id="ARBA00022448"/>
    </source>
</evidence>
<dbReference type="SUPFAM" id="SSF103473">
    <property type="entry name" value="MFS general substrate transporter"/>
    <property type="match status" value="1"/>
</dbReference>
<evidence type="ECO:0000313" key="11">
    <source>
        <dbReference type="Proteomes" id="UP000051749"/>
    </source>
</evidence>
<dbReference type="GeneID" id="76043659"/>
<dbReference type="InterPro" id="IPR020846">
    <property type="entry name" value="MFS_dom"/>
</dbReference>
<gene>
    <name evidence="9" type="ORF">IV87_GL000280</name>
    <name evidence="10" type="ORF">SAMN04487973_11055</name>
</gene>
<dbReference type="InterPro" id="IPR036259">
    <property type="entry name" value="MFS_trans_sf"/>
</dbReference>
<dbReference type="EMBL" id="FOGK01000010">
    <property type="protein sequence ID" value="SER59118.1"/>
    <property type="molecule type" value="Genomic_DNA"/>
</dbReference>
<dbReference type="EMBL" id="JQBY01000011">
    <property type="protein sequence ID" value="KRN82346.1"/>
    <property type="molecule type" value="Genomic_DNA"/>
</dbReference>
<feature type="transmembrane region" description="Helical" evidence="7">
    <location>
        <begin position="288"/>
        <end position="313"/>
    </location>
</feature>
<comment type="subcellular location">
    <subcellularLocation>
        <location evidence="1">Cell membrane</location>
        <topology evidence="1">Multi-pass membrane protein</topology>
    </subcellularLocation>
</comment>
<evidence type="ECO:0000259" key="8">
    <source>
        <dbReference type="PROSITE" id="PS50850"/>
    </source>
</evidence>
<evidence type="ECO:0000256" key="3">
    <source>
        <dbReference type="ARBA" id="ARBA00022475"/>
    </source>
</evidence>
<dbReference type="OrthoDB" id="3268460at2"/>
<reference evidence="10 12" key="2">
    <citation type="submission" date="2016-10" db="EMBL/GenBank/DDBJ databases">
        <authorList>
            <person name="Varghese N."/>
            <person name="Submissions S."/>
        </authorList>
    </citation>
    <scope>NUCLEOTIDE SEQUENCE [LARGE SCALE GENOMIC DNA]</scope>
    <source>
        <strain evidence="10 12">CGMCC 1.3889</strain>
    </source>
</reference>
<dbReference type="PATRIC" id="fig|319653.3.peg.287"/>
<dbReference type="RefSeq" id="WP_057806370.1">
    <property type="nucleotide sequence ID" value="NZ_BJYP01000006.1"/>
</dbReference>
<feature type="transmembrane region" description="Helical" evidence="7">
    <location>
        <begin position="69"/>
        <end position="87"/>
    </location>
</feature>
<feature type="transmembrane region" description="Helical" evidence="7">
    <location>
        <begin position="265"/>
        <end position="282"/>
    </location>
</feature>
<dbReference type="Pfam" id="PF07690">
    <property type="entry name" value="MFS_1"/>
    <property type="match status" value="2"/>
</dbReference>
<keyword evidence="3" id="KW-1003">Cell membrane</keyword>
<organism evidence="9 11">
    <name type="scientific">Pediococcus ethanolidurans</name>
    <dbReference type="NCBI Taxonomy" id="319653"/>
    <lineage>
        <taxon>Bacteria</taxon>
        <taxon>Bacillati</taxon>
        <taxon>Bacillota</taxon>
        <taxon>Bacilli</taxon>
        <taxon>Lactobacillales</taxon>
        <taxon>Lactobacillaceae</taxon>
        <taxon>Pediococcus</taxon>
    </lineage>
</organism>
<accession>A0A0R2K6W1</accession>
<feature type="transmembrane region" description="Helical" evidence="7">
    <location>
        <begin position="36"/>
        <end position="57"/>
    </location>
</feature>
<keyword evidence="2" id="KW-0813">Transport</keyword>
<proteinExistence type="predicted"/>
<comment type="caution">
    <text evidence="9">The sequence shown here is derived from an EMBL/GenBank/DDBJ whole genome shotgun (WGS) entry which is preliminary data.</text>
</comment>
<protein>
    <submittedName>
        <fullName evidence="9">MFS family major facilitator transporter</fullName>
    </submittedName>
    <submittedName>
        <fullName evidence="10">Major Facilitator Superfamily protein</fullName>
    </submittedName>
</protein>